<keyword evidence="2" id="KW-1185">Reference proteome</keyword>
<reference evidence="1" key="1">
    <citation type="submission" date="2021-03" db="EMBL/GenBank/DDBJ databases">
        <authorList>
            <person name="Bekaert M."/>
        </authorList>
    </citation>
    <scope>NUCLEOTIDE SEQUENCE</scope>
</reference>
<name>A0A8S3V9L7_MYTED</name>
<dbReference type="AlphaFoldDB" id="A0A8S3V9L7"/>
<organism evidence="1 2">
    <name type="scientific">Mytilus edulis</name>
    <name type="common">Blue mussel</name>
    <dbReference type="NCBI Taxonomy" id="6550"/>
    <lineage>
        <taxon>Eukaryota</taxon>
        <taxon>Metazoa</taxon>
        <taxon>Spiralia</taxon>
        <taxon>Lophotrochozoa</taxon>
        <taxon>Mollusca</taxon>
        <taxon>Bivalvia</taxon>
        <taxon>Autobranchia</taxon>
        <taxon>Pteriomorphia</taxon>
        <taxon>Mytilida</taxon>
        <taxon>Mytiloidea</taxon>
        <taxon>Mytilidae</taxon>
        <taxon>Mytilinae</taxon>
        <taxon>Mytilus</taxon>
    </lineage>
</organism>
<dbReference type="Proteomes" id="UP000683360">
    <property type="component" value="Unassembled WGS sequence"/>
</dbReference>
<dbReference type="OrthoDB" id="10352850at2759"/>
<evidence type="ECO:0000313" key="2">
    <source>
        <dbReference type="Proteomes" id="UP000683360"/>
    </source>
</evidence>
<gene>
    <name evidence="1" type="ORF">MEDL_65764</name>
</gene>
<proteinExistence type="predicted"/>
<accession>A0A8S3V9L7</accession>
<dbReference type="EMBL" id="CAJPWZ010003235">
    <property type="protein sequence ID" value="CAG2254271.1"/>
    <property type="molecule type" value="Genomic_DNA"/>
</dbReference>
<sequence>MNSRAISFESVERNDEQPIRFSMGHKMPSQLSLASNLSSMYEKYSMHLDVIKWTGVVVMLALMSTSLAVTSEMSRRVPTNQTDCKRITIAHKNSDPTMNNTTCKYFEQFDLPGHYKVTVCLFRKQVQVDIRHHKRCGILFSTKQWRYLQRLQSSINSAMKKAGKELRQ</sequence>
<comment type="caution">
    <text evidence="1">The sequence shown here is derived from an EMBL/GenBank/DDBJ whole genome shotgun (WGS) entry which is preliminary data.</text>
</comment>
<protein>
    <submittedName>
        <fullName evidence="1">Uncharacterized protein</fullName>
    </submittedName>
</protein>
<evidence type="ECO:0000313" key="1">
    <source>
        <dbReference type="EMBL" id="CAG2254271.1"/>
    </source>
</evidence>